<dbReference type="PATRIC" id="fig|405446.3.peg.47"/>
<dbReference type="EMBL" id="LDJJ01000010">
    <property type="protein sequence ID" value="KRG70748.1"/>
    <property type="molecule type" value="Genomic_DNA"/>
</dbReference>
<reference evidence="1 2" key="1">
    <citation type="submission" date="2015-05" db="EMBL/GenBank/DDBJ databases">
        <title>Genome sequencing and analysis of members of genus Stenotrophomonas.</title>
        <authorList>
            <person name="Patil P.P."/>
            <person name="Midha S."/>
            <person name="Patil P.B."/>
        </authorList>
    </citation>
    <scope>NUCLEOTIDE SEQUENCE [LARGE SCALE GENOMIC DNA]</scope>
    <source>
        <strain evidence="1 2">DSM 18941</strain>
    </source>
</reference>
<organism evidence="1 2">
    <name type="scientific">Stenotrophomonas terrae</name>
    <dbReference type="NCBI Taxonomy" id="405446"/>
    <lineage>
        <taxon>Bacteria</taxon>
        <taxon>Pseudomonadati</taxon>
        <taxon>Pseudomonadota</taxon>
        <taxon>Gammaproteobacteria</taxon>
        <taxon>Lysobacterales</taxon>
        <taxon>Lysobacteraceae</taxon>
        <taxon>Stenotrophomonas</taxon>
    </lineage>
</organism>
<evidence type="ECO:0000313" key="1">
    <source>
        <dbReference type="EMBL" id="KRG70748.1"/>
    </source>
</evidence>
<name>A0A0R0CL48_9GAMM</name>
<keyword evidence="2" id="KW-1185">Reference proteome</keyword>
<gene>
    <name evidence="1" type="ORF">ABB27_04105</name>
</gene>
<protein>
    <submittedName>
        <fullName evidence="1">Uncharacterized protein</fullName>
    </submittedName>
</protein>
<dbReference type="Proteomes" id="UP000051863">
    <property type="component" value="Unassembled WGS sequence"/>
</dbReference>
<comment type="caution">
    <text evidence="1">The sequence shown here is derived from an EMBL/GenBank/DDBJ whole genome shotgun (WGS) entry which is preliminary data.</text>
</comment>
<proteinExistence type="predicted"/>
<evidence type="ECO:0000313" key="2">
    <source>
        <dbReference type="Proteomes" id="UP000051863"/>
    </source>
</evidence>
<accession>A0A0R0CL48</accession>
<dbReference type="AlphaFoldDB" id="A0A0R0CL48"/>
<sequence>MFKKKTAGVVIVTLNARLQPMHRAELEDAFSDACNAHDLGAEVVGGGTLLADNGEVAACDIEVRVDDLSPDRVAMVGRLFEAMLAPKGSYMIAGADGKRIALGRHEGLGLYLNGTALPEEIYEVCDSNHVHDECERRLEGLGMVNSHWQGPTETALYMYGDSFERMHAAILPLLESYPLCRQCRVERIA</sequence>